<evidence type="ECO:0000313" key="2">
    <source>
        <dbReference type="EMBL" id="QTD56089.1"/>
    </source>
</evidence>
<dbReference type="EMBL" id="CP071794">
    <property type="protein sequence ID" value="QTD56089.1"/>
    <property type="molecule type" value="Genomic_DNA"/>
</dbReference>
<evidence type="ECO:0000313" key="3">
    <source>
        <dbReference type="Proteomes" id="UP000663923"/>
    </source>
</evidence>
<dbReference type="RefSeq" id="WP_207987911.1">
    <property type="nucleotide sequence ID" value="NZ_CP071794.1"/>
</dbReference>
<organism evidence="2 3">
    <name type="scientific">Parasphingorhabdus cellanae</name>
    <dbReference type="NCBI Taxonomy" id="2806553"/>
    <lineage>
        <taxon>Bacteria</taxon>
        <taxon>Pseudomonadati</taxon>
        <taxon>Pseudomonadota</taxon>
        <taxon>Alphaproteobacteria</taxon>
        <taxon>Sphingomonadales</taxon>
        <taxon>Sphingomonadaceae</taxon>
        <taxon>Parasphingorhabdus</taxon>
    </lineage>
</organism>
<keyword evidence="1" id="KW-0472">Membrane</keyword>
<keyword evidence="1" id="KW-1133">Transmembrane helix</keyword>
<gene>
    <name evidence="2" type="ORF">J4G78_00300</name>
</gene>
<feature type="transmembrane region" description="Helical" evidence="1">
    <location>
        <begin position="12"/>
        <end position="29"/>
    </location>
</feature>
<reference evidence="2 3" key="1">
    <citation type="submission" date="2021-03" db="EMBL/GenBank/DDBJ databases">
        <title>Complete genome of Parasphingorhabdus_sp.JHSY0214.</title>
        <authorList>
            <person name="Yoo J.H."/>
            <person name="Bae J.W."/>
        </authorList>
    </citation>
    <scope>NUCLEOTIDE SEQUENCE [LARGE SCALE GENOMIC DNA]</scope>
    <source>
        <strain evidence="2 3">JHSY0214</strain>
    </source>
</reference>
<dbReference type="Proteomes" id="UP000663923">
    <property type="component" value="Chromosome"/>
</dbReference>
<feature type="transmembrane region" description="Helical" evidence="1">
    <location>
        <begin position="95"/>
        <end position="115"/>
    </location>
</feature>
<keyword evidence="3" id="KW-1185">Reference proteome</keyword>
<name>A0ABX7T3F0_9SPHN</name>
<sequence length="134" mass="14186">MKLIRHLLQTRSLWFVALFTLALAMKALVPHGYMISADSQTMTVKICNGVGDTESTVTIPMGTDGSDHDNGSNMTGKACSSSSVSQSAMTVTDPVQLAIALGFILLAGLLVRTAMPSERLTRLRPPLRGPPASA</sequence>
<accession>A0ABX7T3F0</accession>
<proteinExistence type="predicted"/>
<evidence type="ECO:0008006" key="4">
    <source>
        <dbReference type="Google" id="ProtNLM"/>
    </source>
</evidence>
<protein>
    <recommendedName>
        <fullName evidence="4">DUF2946 domain-containing protein</fullName>
    </recommendedName>
</protein>
<evidence type="ECO:0000256" key="1">
    <source>
        <dbReference type="SAM" id="Phobius"/>
    </source>
</evidence>
<keyword evidence="1" id="KW-0812">Transmembrane</keyword>